<evidence type="ECO:0000256" key="1">
    <source>
        <dbReference type="SAM" id="Phobius"/>
    </source>
</evidence>
<evidence type="ECO:0000313" key="2">
    <source>
        <dbReference type="EMBL" id="SDB75771.1"/>
    </source>
</evidence>
<name>A0A1G6G1J5_BACOV</name>
<dbReference type="Proteomes" id="UP000183670">
    <property type="component" value="Unassembled WGS sequence"/>
</dbReference>
<keyword evidence="1" id="KW-0472">Membrane</keyword>
<keyword evidence="1" id="KW-1133">Transmembrane helix</keyword>
<evidence type="ECO:0000313" key="3">
    <source>
        <dbReference type="Proteomes" id="UP000183670"/>
    </source>
</evidence>
<dbReference type="AlphaFoldDB" id="A0A1G6G1J5"/>
<keyword evidence="1" id="KW-0812">Transmembrane</keyword>
<proteinExistence type="predicted"/>
<gene>
    <name evidence="2" type="ORF">SAMN05192581_100413</name>
</gene>
<feature type="transmembrane region" description="Helical" evidence="1">
    <location>
        <begin position="12"/>
        <end position="32"/>
    </location>
</feature>
<protein>
    <submittedName>
        <fullName evidence="2">Uncharacterized protein</fullName>
    </submittedName>
</protein>
<sequence>MDVTITKFYSFIKKMCFFISDITFLFWFYVYIKVYPDMEYCIWISSI</sequence>
<organism evidence="2 3">
    <name type="scientific">Bacteroides ovatus</name>
    <dbReference type="NCBI Taxonomy" id="28116"/>
    <lineage>
        <taxon>Bacteria</taxon>
        <taxon>Pseudomonadati</taxon>
        <taxon>Bacteroidota</taxon>
        <taxon>Bacteroidia</taxon>
        <taxon>Bacteroidales</taxon>
        <taxon>Bacteroidaceae</taxon>
        <taxon>Bacteroides</taxon>
    </lineage>
</organism>
<reference evidence="2 3" key="1">
    <citation type="submission" date="2016-10" db="EMBL/GenBank/DDBJ databases">
        <authorList>
            <person name="de Groot N.N."/>
        </authorList>
    </citation>
    <scope>NUCLEOTIDE SEQUENCE [LARGE SCALE GENOMIC DNA]</scope>
    <source>
        <strain evidence="2 3">NLAE-zl-C500</strain>
    </source>
</reference>
<accession>A0A1G6G1J5</accession>
<dbReference type="EMBL" id="FMYE01000004">
    <property type="protein sequence ID" value="SDB75771.1"/>
    <property type="molecule type" value="Genomic_DNA"/>
</dbReference>